<feature type="transmembrane region" description="Helical" evidence="1">
    <location>
        <begin position="34"/>
        <end position="56"/>
    </location>
</feature>
<dbReference type="AlphaFoldDB" id="A0AA95H566"/>
<feature type="transmembrane region" description="Helical" evidence="1">
    <location>
        <begin position="127"/>
        <end position="149"/>
    </location>
</feature>
<accession>A0AA95H566</accession>
<feature type="transmembrane region" description="Helical" evidence="1">
    <location>
        <begin position="210"/>
        <end position="228"/>
    </location>
</feature>
<dbReference type="PANTHER" id="PTHR38034">
    <property type="entry name" value="INNER MEMBRANE PROTEIN YPJD"/>
    <property type="match status" value="1"/>
</dbReference>
<dbReference type="GO" id="GO:0005886">
    <property type="term" value="C:plasma membrane"/>
    <property type="evidence" value="ECO:0007669"/>
    <property type="project" value="TreeGrafter"/>
</dbReference>
<feature type="transmembrane region" description="Helical" evidence="1">
    <location>
        <begin position="240"/>
        <end position="259"/>
    </location>
</feature>
<reference evidence="3" key="2">
    <citation type="submission" date="2023-04" db="EMBL/GenBank/DDBJ databases">
        <authorList>
            <person name="Beletskiy A.V."/>
            <person name="Mardanov A.V."/>
            <person name="Ravin N.V."/>
        </authorList>
    </citation>
    <scope>NUCLEOTIDE SEQUENCE</scope>
    <source>
        <strain evidence="3">GKL-01</strain>
    </source>
</reference>
<feature type="transmembrane region" description="Helical" evidence="1">
    <location>
        <begin position="62"/>
        <end position="82"/>
    </location>
</feature>
<dbReference type="GO" id="GO:0017004">
    <property type="term" value="P:cytochrome complex assembly"/>
    <property type="evidence" value="ECO:0007669"/>
    <property type="project" value="InterPro"/>
</dbReference>
<dbReference type="Pfam" id="PF01578">
    <property type="entry name" value="Cytochrom_C_asm"/>
    <property type="match status" value="1"/>
</dbReference>
<dbReference type="Proteomes" id="UP001300672">
    <property type="component" value="Chromosome"/>
</dbReference>
<dbReference type="PANTHER" id="PTHR38034:SF1">
    <property type="entry name" value="INNER MEMBRANE PROTEIN YPJD"/>
    <property type="match status" value="1"/>
</dbReference>
<keyword evidence="1" id="KW-1133">Transmembrane helix</keyword>
<protein>
    <submittedName>
        <fullName evidence="3">Cytochrome c biogenesis protein CcsA</fullName>
    </submittedName>
</protein>
<organism evidence="3">
    <name type="scientific">Candidatus Thiocaldithrix dubininis</name>
    <dbReference type="NCBI Taxonomy" id="3080823"/>
    <lineage>
        <taxon>Bacteria</taxon>
        <taxon>Pseudomonadati</taxon>
        <taxon>Pseudomonadota</taxon>
        <taxon>Gammaproteobacteria</taxon>
        <taxon>Thiotrichales</taxon>
        <taxon>Thiotrichaceae</taxon>
        <taxon>Candidatus Thiocaldithrix</taxon>
    </lineage>
</organism>
<name>A0AA95H566_9GAMM</name>
<keyword evidence="1" id="KW-0472">Membrane</keyword>
<dbReference type="GO" id="GO:0020037">
    <property type="term" value="F:heme binding"/>
    <property type="evidence" value="ECO:0007669"/>
    <property type="project" value="InterPro"/>
</dbReference>
<sequence length="264" mass="30043">MINLLATIAWLATFILIGLRLRQRLQGQPVQYHYLLQVSWLAALLLQGMSVFYNLWHEPGLYLSFTMASSLIMWLCNLLLFIANLKRPLETLVLFILPFTLSTMLIAGLEDRPTNLLNLNDGLGLHIFFSLLAYSMLAIAALLALFLAWQNRHLHNHKPSGLIRTLPPLLDMEALLFQFIMAGVVLLALGLLTGGFYVDDLFAQHLAHKTLLSILALFVFSTLLYGHWRYGWRGRKAIHWTLSGFILLMLAFFGSKFVLEFLIS</sequence>
<dbReference type="EMBL" id="CP124755">
    <property type="protein sequence ID" value="WGZ91192.1"/>
    <property type="molecule type" value="Genomic_DNA"/>
</dbReference>
<feature type="transmembrane region" description="Helical" evidence="1">
    <location>
        <begin position="174"/>
        <end position="198"/>
    </location>
</feature>
<dbReference type="InterPro" id="IPR002541">
    <property type="entry name" value="Cyt_c_assembly"/>
</dbReference>
<keyword evidence="1" id="KW-0812">Transmembrane</keyword>
<feature type="transmembrane region" description="Helical" evidence="1">
    <location>
        <begin position="6"/>
        <end position="22"/>
    </location>
</feature>
<evidence type="ECO:0000259" key="2">
    <source>
        <dbReference type="Pfam" id="PF01578"/>
    </source>
</evidence>
<evidence type="ECO:0000256" key="1">
    <source>
        <dbReference type="SAM" id="Phobius"/>
    </source>
</evidence>
<gene>
    <name evidence="3" type="primary">ccsA</name>
    <name evidence="3" type="ORF">QJT80_01680</name>
</gene>
<dbReference type="KEGG" id="tdu:QJT80_01680"/>
<dbReference type="InterPro" id="IPR052372">
    <property type="entry name" value="YpjD/HemX"/>
</dbReference>
<feature type="transmembrane region" description="Helical" evidence="1">
    <location>
        <begin position="89"/>
        <end position="107"/>
    </location>
</feature>
<reference evidence="3" key="1">
    <citation type="journal article" date="2023" name="Int. J. Mol. Sci.">
        <title>Metagenomics Revealed a New Genus 'Candidatus Thiocaldithrix dubininis' gen. nov., sp. nov. and a New Species 'Candidatus Thiothrix putei' sp. nov. in the Family Thiotrichaceae, Some Members of Which Have Traits of Both Na+- and H+-Motive Energetics.</title>
        <authorList>
            <person name="Ravin N.V."/>
            <person name="Muntyan M.S."/>
            <person name="Smolyakov D.D."/>
            <person name="Rudenko T.S."/>
            <person name="Beletsky A.V."/>
            <person name="Mardanov A.V."/>
            <person name="Grabovich M.Y."/>
        </authorList>
    </citation>
    <scope>NUCLEOTIDE SEQUENCE</scope>
    <source>
        <strain evidence="3">GKL-01</strain>
    </source>
</reference>
<feature type="domain" description="Cytochrome c assembly protein" evidence="2">
    <location>
        <begin position="63"/>
        <end position="262"/>
    </location>
</feature>
<evidence type="ECO:0000313" key="3">
    <source>
        <dbReference type="EMBL" id="WGZ91192.1"/>
    </source>
</evidence>
<proteinExistence type="predicted"/>